<evidence type="ECO:0000256" key="1">
    <source>
        <dbReference type="SAM" id="MobiDB-lite"/>
    </source>
</evidence>
<dbReference type="Proteomes" id="UP000751190">
    <property type="component" value="Unassembled WGS sequence"/>
</dbReference>
<proteinExistence type="predicted"/>
<organism evidence="2 3">
    <name type="scientific">Diacronema lutheri</name>
    <name type="common">Unicellular marine alga</name>
    <name type="synonym">Monochrysis lutheri</name>
    <dbReference type="NCBI Taxonomy" id="2081491"/>
    <lineage>
        <taxon>Eukaryota</taxon>
        <taxon>Haptista</taxon>
        <taxon>Haptophyta</taxon>
        <taxon>Pavlovophyceae</taxon>
        <taxon>Pavlovales</taxon>
        <taxon>Pavlovaceae</taxon>
        <taxon>Diacronema</taxon>
    </lineage>
</organism>
<evidence type="ECO:0000313" key="3">
    <source>
        <dbReference type="Proteomes" id="UP000751190"/>
    </source>
</evidence>
<evidence type="ECO:0000313" key="2">
    <source>
        <dbReference type="EMBL" id="KAG8468944.1"/>
    </source>
</evidence>
<comment type="caution">
    <text evidence="2">The sequence shown here is derived from an EMBL/GenBank/DDBJ whole genome shotgun (WGS) entry which is preliminary data.</text>
</comment>
<accession>A0A8J5XR90</accession>
<dbReference type="AlphaFoldDB" id="A0A8J5XR90"/>
<keyword evidence="3" id="KW-1185">Reference proteome</keyword>
<name>A0A8J5XR90_DIALT</name>
<dbReference type="EMBL" id="JAGTXO010000003">
    <property type="protein sequence ID" value="KAG8468944.1"/>
    <property type="molecule type" value="Genomic_DNA"/>
</dbReference>
<sequence>MASPPPRAVTRARGGHGVANGRSTPDNAGSRRRTLRAAPFSQPDATGAESPGSAVGAGSPCSEEDDPLIEASLGGKQGVRSAALVHVVDARLFEMVGARVDAAATQLLAGSDALTDRAASAVVALRPRARAPHDA</sequence>
<feature type="region of interest" description="Disordered" evidence="1">
    <location>
        <begin position="1"/>
        <end position="69"/>
    </location>
</feature>
<reference evidence="2" key="1">
    <citation type="submission" date="2021-05" db="EMBL/GenBank/DDBJ databases">
        <title>The genome of the haptophyte Pavlova lutheri (Diacronema luteri, Pavlovales) - a model for lipid biosynthesis in eukaryotic algae.</title>
        <authorList>
            <person name="Hulatt C.J."/>
            <person name="Posewitz M.C."/>
        </authorList>
    </citation>
    <scope>NUCLEOTIDE SEQUENCE</scope>
    <source>
        <strain evidence="2">NIVA-4/92</strain>
    </source>
</reference>
<protein>
    <submittedName>
        <fullName evidence="2">Uncharacterized protein</fullName>
    </submittedName>
</protein>
<gene>
    <name evidence="2" type="ORF">KFE25_007462</name>
</gene>